<name>A0A502FAL2_9SPHN</name>
<dbReference type="OrthoDB" id="2968017at2"/>
<keyword evidence="2" id="KW-1133">Transmembrane helix</keyword>
<dbReference type="AlphaFoldDB" id="A0A502FAL2"/>
<keyword evidence="2" id="KW-0472">Membrane</keyword>
<feature type="transmembrane region" description="Helical" evidence="2">
    <location>
        <begin position="319"/>
        <end position="339"/>
    </location>
</feature>
<gene>
    <name evidence="3" type="ORF">EAH76_23480</name>
</gene>
<dbReference type="Gene3D" id="3.40.50.450">
    <property type="match status" value="1"/>
</dbReference>
<feature type="region of interest" description="Disordered" evidence="1">
    <location>
        <begin position="1"/>
        <end position="22"/>
    </location>
</feature>
<proteinExistence type="predicted"/>
<evidence type="ECO:0000313" key="4">
    <source>
        <dbReference type="Proteomes" id="UP000319931"/>
    </source>
</evidence>
<evidence type="ECO:0000256" key="2">
    <source>
        <dbReference type="SAM" id="Phobius"/>
    </source>
</evidence>
<dbReference type="InterPro" id="IPR025325">
    <property type="entry name" value="DUF4231"/>
</dbReference>
<sequence>MSAIMRRDHVKQKGTGVEPLTIGVTGHRPSRLAGVDLTDLAARVRVALSAFAAAAPGHELRLVSNLAEGADSIAFDQAAALGWPVDVVLPFEPMRNAYEFPDPAARAALDARLAGARVVMALAPSWPGREAPEVAYERAGRVMLAQSDVLLAIWDGAPARGRGGAAQIIEEAVARGIPVIHVPVGADASAPRLLWDRLDALHLGQAELETVPMGGLNRLPDMVAHLVNGEADGALPPIDARRRPTLAVAYSLLLQLTGVRRLRRADFRRVRIDPTAAALIAPADPTDAFRTRINDIVSGDFAIADAVATEAARRFRSAYVSNFTLAATAVLIALAGLLLPISVKPVLICLELATIATILVVTRLGNRSRWHQRWLDARRVAEQLRCLAIAAQLGDLHLRRDLHPAARAVARRLGMPAVVVDDIYLTRVHADLLRLLDGQIAYLDGDAHRMHRLEHRLHRVGGLLFGLTATICLVFLVIELAAVAVPALHGAVEPITIWGTVSSAALPAIGAAIYGIRMQGDFAGTAERDEELAGQLRRVRALCGATLTSYDALRHRTDQIADLLTQDLSSWLQTYVSRPLVLPG</sequence>
<comment type="caution">
    <text evidence="3">The sequence shown here is derived from an EMBL/GenBank/DDBJ whole genome shotgun (WGS) entry which is preliminary data.</text>
</comment>
<evidence type="ECO:0000313" key="3">
    <source>
        <dbReference type="EMBL" id="TPG46455.1"/>
    </source>
</evidence>
<accession>A0A502FAL2</accession>
<organism evidence="3 4">
    <name type="scientific">Sphingomonas glacialis</name>
    <dbReference type="NCBI Taxonomy" id="658225"/>
    <lineage>
        <taxon>Bacteria</taxon>
        <taxon>Pseudomonadati</taxon>
        <taxon>Pseudomonadota</taxon>
        <taxon>Alphaproteobacteria</taxon>
        <taxon>Sphingomonadales</taxon>
        <taxon>Sphingomonadaceae</taxon>
        <taxon>Sphingomonas</taxon>
    </lineage>
</organism>
<keyword evidence="2" id="KW-0812">Transmembrane</keyword>
<keyword evidence="4" id="KW-1185">Reference proteome</keyword>
<reference evidence="3 4" key="1">
    <citation type="journal article" date="2019" name="Environ. Microbiol.">
        <title>Species interactions and distinct microbial communities in high Arctic permafrost affected cryosols are associated with the CH4 and CO2 gas fluxes.</title>
        <authorList>
            <person name="Altshuler I."/>
            <person name="Hamel J."/>
            <person name="Turney S."/>
            <person name="Magnuson E."/>
            <person name="Levesque R."/>
            <person name="Greer C."/>
            <person name="Whyte L.G."/>
        </authorList>
    </citation>
    <scope>NUCLEOTIDE SEQUENCE [LARGE SCALE GENOMIC DNA]</scope>
    <source>
        <strain evidence="3 4">E6.1</strain>
    </source>
</reference>
<feature type="transmembrane region" description="Helical" evidence="2">
    <location>
        <begin position="460"/>
        <end position="483"/>
    </location>
</feature>
<evidence type="ECO:0008006" key="5">
    <source>
        <dbReference type="Google" id="ProtNLM"/>
    </source>
</evidence>
<dbReference type="Proteomes" id="UP000319931">
    <property type="component" value="Unassembled WGS sequence"/>
</dbReference>
<dbReference type="Pfam" id="PF14015">
    <property type="entry name" value="DUF4231"/>
    <property type="match status" value="1"/>
</dbReference>
<dbReference type="SUPFAM" id="SSF102405">
    <property type="entry name" value="MCP/YpsA-like"/>
    <property type="match status" value="1"/>
</dbReference>
<evidence type="ECO:0000256" key="1">
    <source>
        <dbReference type="SAM" id="MobiDB-lite"/>
    </source>
</evidence>
<feature type="transmembrane region" description="Helical" evidence="2">
    <location>
        <begin position="345"/>
        <end position="365"/>
    </location>
</feature>
<feature type="transmembrane region" description="Helical" evidence="2">
    <location>
        <begin position="495"/>
        <end position="516"/>
    </location>
</feature>
<protein>
    <recommendedName>
        <fullName evidence="5">DUF4231 domain-containing protein</fullName>
    </recommendedName>
</protein>
<dbReference type="EMBL" id="RCZC01000014">
    <property type="protein sequence ID" value="TPG46455.1"/>
    <property type="molecule type" value="Genomic_DNA"/>
</dbReference>
<dbReference type="RefSeq" id="WP_140852705.1">
    <property type="nucleotide sequence ID" value="NZ_RCZC01000014.1"/>
</dbReference>